<proteinExistence type="predicted"/>
<dbReference type="EMBL" id="MNCJ02000319">
    <property type="protein sequence ID" value="KAF5809111.1"/>
    <property type="molecule type" value="Genomic_DNA"/>
</dbReference>
<dbReference type="PANTHER" id="PTHR33499:SF11">
    <property type="entry name" value="NO APICAL MERISTEM-ASSOCIATED C-TERMINAL DOMAIN-CONTAINING PROTEIN"/>
    <property type="match status" value="1"/>
</dbReference>
<evidence type="ECO:0000256" key="1">
    <source>
        <dbReference type="SAM" id="MobiDB-lite"/>
    </source>
</evidence>
<protein>
    <submittedName>
        <fullName evidence="2">Transposase, Ptta/En/Spm, plant</fullName>
    </submittedName>
</protein>
<organism evidence="2 3">
    <name type="scientific">Helianthus annuus</name>
    <name type="common">Common sunflower</name>
    <dbReference type="NCBI Taxonomy" id="4232"/>
    <lineage>
        <taxon>Eukaryota</taxon>
        <taxon>Viridiplantae</taxon>
        <taxon>Streptophyta</taxon>
        <taxon>Embryophyta</taxon>
        <taxon>Tracheophyta</taxon>
        <taxon>Spermatophyta</taxon>
        <taxon>Magnoliopsida</taxon>
        <taxon>eudicotyledons</taxon>
        <taxon>Gunneridae</taxon>
        <taxon>Pentapetalae</taxon>
        <taxon>asterids</taxon>
        <taxon>campanulids</taxon>
        <taxon>Asterales</taxon>
        <taxon>Asteraceae</taxon>
        <taxon>Asteroideae</taxon>
        <taxon>Heliantheae alliance</taxon>
        <taxon>Heliantheae</taxon>
        <taxon>Helianthus</taxon>
    </lineage>
</organism>
<gene>
    <name evidence="2" type="ORF">HanXRQr2_Chr04g0153291</name>
</gene>
<feature type="compositionally biased region" description="Acidic residues" evidence="1">
    <location>
        <begin position="246"/>
        <end position="264"/>
    </location>
</feature>
<reference evidence="2" key="2">
    <citation type="submission" date="2020-06" db="EMBL/GenBank/DDBJ databases">
        <title>Helianthus annuus Genome sequencing and assembly Release 2.</title>
        <authorList>
            <person name="Gouzy J."/>
            <person name="Langlade N."/>
            <person name="Munos S."/>
        </authorList>
    </citation>
    <scope>NUCLEOTIDE SEQUENCE</scope>
    <source>
        <tissue evidence="2">Leaves</tissue>
    </source>
</reference>
<dbReference type="AlphaFoldDB" id="A0A9K3J563"/>
<evidence type="ECO:0000313" key="3">
    <source>
        <dbReference type="Proteomes" id="UP000215914"/>
    </source>
</evidence>
<accession>A0A9K3J563</accession>
<feature type="region of interest" description="Disordered" evidence="1">
    <location>
        <begin position="241"/>
        <end position="264"/>
    </location>
</feature>
<sequence length="264" mass="30111">MVLCSSEKDKGEGQKLKLDAELRRTGRPLTLPIDTECTFHPVGKPCDYFTREVGIYMWRNIPLDRSGWKNVDQFEKTSLDVHLKAKFDLAQVEKDIHASKIKGGIQQVIQKRFSDRKHYAKVEFLNGGGYADIEGARNKVPEDMTKENWHKAIRHFLTPEHIKRSLANAACRGKQRYANRGGSRSYASTSFKESLQRLEVFHKTHTDKDGNFSSSVAEEDYVSIYLKCNELQNFLSSSYPTKFGSEDVDGEEADDGSDDDMEMI</sequence>
<reference evidence="2" key="1">
    <citation type="journal article" date="2017" name="Nature">
        <title>The sunflower genome provides insights into oil metabolism, flowering and Asterid evolution.</title>
        <authorList>
            <person name="Badouin H."/>
            <person name="Gouzy J."/>
            <person name="Grassa C.J."/>
            <person name="Murat F."/>
            <person name="Staton S.E."/>
            <person name="Cottret L."/>
            <person name="Lelandais-Briere C."/>
            <person name="Owens G.L."/>
            <person name="Carrere S."/>
            <person name="Mayjonade B."/>
            <person name="Legrand L."/>
            <person name="Gill N."/>
            <person name="Kane N.C."/>
            <person name="Bowers J.E."/>
            <person name="Hubner S."/>
            <person name="Bellec A."/>
            <person name="Berard A."/>
            <person name="Berges H."/>
            <person name="Blanchet N."/>
            <person name="Boniface M.C."/>
            <person name="Brunel D."/>
            <person name="Catrice O."/>
            <person name="Chaidir N."/>
            <person name="Claudel C."/>
            <person name="Donnadieu C."/>
            <person name="Faraut T."/>
            <person name="Fievet G."/>
            <person name="Helmstetter N."/>
            <person name="King M."/>
            <person name="Knapp S.J."/>
            <person name="Lai Z."/>
            <person name="Le Paslier M.C."/>
            <person name="Lippi Y."/>
            <person name="Lorenzon L."/>
            <person name="Mandel J.R."/>
            <person name="Marage G."/>
            <person name="Marchand G."/>
            <person name="Marquand E."/>
            <person name="Bret-Mestries E."/>
            <person name="Morien E."/>
            <person name="Nambeesan S."/>
            <person name="Nguyen T."/>
            <person name="Pegot-Espagnet P."/>
            <person name="Pouilly N."/>
            <person name="Raftis F."/>
            <person name="Sallet E."/>
            <person name="Schiex T."/>
            <person name="Thomas J."/>
            <person name="Vandecasteele C."/>
            <person name="Vares D."/>
            <person name="Vear F."/>
            <person name="Vautrin S."/>
            <person name="Crespi M."/>
            <person name="Mangin B."/>
            <person name="Burke J.M."/>
            <person name="Salse J."/>
            <person name="Munos S."/>
            <person name="Vincourt P."/>
            <person name="Rieseberg L.H."/>
            <person name="Langlade N.B."/>
        </authorList>
    </citation>
    <scope>NUCLEOTIDE SEQUENCE</scope>
    <source>
        <tissue evidence="2">Leaves</tissue>
    </source>
</reference>
<dbReference type="InterPro" id="IPR004252">
    <property type="entry name" value="Probable_transposase_24"/>
</dbReference>
<dbReference type="Proteomes" id="UP000215914">
    <property type="component" value="Unassembled WGS sequence"/>
</dbReference>
<dbReference type="Gramene" id="mRNA:HanXRQr2_Chr04g0153291">
    <property type="protein sequence ID" value="mRNA:HanXRQr2_Chr04g0153291"/>
    <property type="gene ID" value="HanXRQr2_Chr04g0153291"/>
</dbReference>
<dbReference type="Pfam" id="PF03004">
    <property type="entry name" value="Transposase_24"/>
    <property type="match status" value="1"/>
</dbReference>
<comment type="caution">
    <text evidence="2">The sequence shown here is derived from an EMBL/GenBank/DDBJ whole genome shotgun (WGS) entry which is preliminary data.</text>
</comment>
<evidence type="ECO:0000313" key="2">
    <source>
        <dbReference type="EMBL" id="KAF5809111.1"/>
    </source>
</evidence>
<name>A0A9K3J563_HELAN</name>
<keyword evidence="3" id="KW-1185">Reference proteome</keyword>
<dbReference type="PANTHER" id="PTHR33499">
    <property type="entry name" value="OS12G0282400 PROTEIN-RELATED"/>
    <property type="match status" value="1"/>
</dbReference>